<protein>
    <submittedName>
        <fullName evidence="2">Uncharacterized protein</fullName>
    </submittedName>
</protein>
<accession>A0A8H7AIX1</accession>
<gene>
    <name evidence="2" type="ORF">GJ744_010040</name>
</gene>
<reference evidence="2" key="1">
    <citation type="submission" date="2020-02" db="EMBL/GenBank/DDBJ databases">
        <authorList>
            <person name="Palmer J.M."/>
        </authorList>
    </citation>
    <scope>NUCLEOTIDE SEQUENCE</scope>
    <source>
        <strain evidence="2">EPUS1.4</strain>
        <tissue evidence="2">Thallus</tissue>
    </source>
</reference>
<name>A0A8H7AIX1_9EURO</name>
<comment type="caution">
    <text evidence="2">The sequence shown here is derived from an EMBL/GenBank/DDBJ whole genome shotgun (WGS) entry which is preliminary data.</text>
</comment>
<dbReference type="EMBL" id="JAACFV010000062">
    <property type="protein sequence ID" value="KAF7507876.1"/>
    <property type="molecule type" value="Genomic_DNA"/>
</dbReference>
<sequence>MSMCYWGQYLFQSDPDYDVLGELSERAGFELFYFESDEEETKARNALDEGKLNELFDIIREEEKKRSLVLLTAVCHASRGKDEAESTQSDRKDLQKGASYGRSSVTD</sequence>
<feature type="region of interest" description="Disordered" evidence="1">
    <location>
        <begin position="78"/>
        <end position="107"/>
    </location>
</feature>
<dbReference type="AlphaFoldDB" id="A0A8H7AIX1"/>
<dbReference type="Proteomes" id="UP000606974">
    <property type="component" value="Unassembled WGS sequence"/>
</dbReference>
<dbReference type="OrthoDB" id="341421at2759"/>
<evidence type="ECO:0000256" key="1">
    <source>
        <dbReference type="SAM" id="MobiDB-lite"/>
    </source>
</evidence>
<proteinExistence type="predicted"/>
<organism evidence="2 3">
    <name type="scientific">Endocarpon pusillum</name>
    <dbReference type="NCBI Taxonomy" id="364733"/>
    <lineage>
        <taxon>Eukaryota</taxon>
        <taxon>Fungi</taxon>
        <taxon>Dikarya</taxon>
        <taxon>Ascomycota</taxon>
        <taxon>Pezizomycotina</taxon>
        <taxon>Eurotiomycetes</taxon>
        <taxon>Chaetothyriomycetidae</taxon>
        <taxon>Verrucariales</taxon>
        <taxon>Verrucariaceae</taxon>
        <taxon>Endocarpon</taxon>
    </lineage>
</organism>
<keyword evidence="3" id="KW-1185">Reference proteome</keyword>
<evidence type="ECO:0000313" key="2">
    <source>
        <dbReference type="EMBL" id="KAF7507876.1"/>
    </source>
</evidence>
<evidence type="ECO:0000313" key="3">
    <source>
        <dbReference type="Proteomes" id="UP000606974"/>
    </source>
</evidence>
<feature type="compositionally biased region" description="Basic and acidic residues" evidence="1">
    <location>
        <begin position="79"/>
        <end position="95"/>
    </location>
</feature>